<feature type="region of interest" description="Disordered" evidence="1">
    <location>
        <begin position="191"/>
        <end position="211"/>
    </location>
</feature>
<name>A0A0V1KUF4_9BILA</name>
<accession>A0A0V1KUF4</accession>
<evidence type="ECO:0000313" key="3">
    <source>
        <dbReference type="Proteomes" id="UP000054721"/>
    </source>
</evidence>
<dbReference type="OrthoDB" id="5920612at2759"/>
<organism evidence="2 3">
    <name type="scientific">Trichinella nativa</name>
    <dbReference type="NCBI Taxonomy" id="6335"/>
    <lineage>
        <taxon>Eukaryota</taxon>
        <taxon>Metazoa</taxon>
        <taxon>Ecdysozoa</taxon>
        <taxon>Nematoda</taxon>
        <taxon>Enoplea</taxon>
        <taxon>Dorylaimia</taxon>
        <taxon>Trichinellida</taxon>
        <taxon>Trichinellidae</taxon>
        <taxon>Trichinella</taxon>
    </lineage>
</organism>
<sequence length="494" mass="55774">MSNPNDERILSVGHNGNVTYLSREDVQRVYDAMLETAVTEYLRLIGILRRNVRESRSESAEMSVPLLQQQQHHQLQEQHSQQQQQQQQHHQQQYIPISGPYYGMHYPLQRESFLQYQQLQLPEVYETNRGNSELLPQSTSGSDEWQYDESIESVHDEDFGFRFSPWRFTCARDVLFEDVHISRETHFVPIVPSSSEDTPSADEFTSETGSLSTAAAEVQRILFHDDLSSEGSENLETSECSEISECQETSEISEASENLETSECSEDSVTSECSNSLECLQISECPETSVISETSECSEDSVTSECSEDSVTSECSNSLECLQISECSAYSVTSECSNSLECLQISECSEDSEISEASENSETSEYSEDSVTSGCSNSSESPRTSEISEDSVTSEISEDSETSECSEDSGNSEGSETSEVSDSFQTSSRVAEVGRTNDLQYIVYSFPEESSSSSFSERTYWPELEFEMDEMASSAFEFYLRQREEMLRPRRRRM</sequence>
<feature type="compositionally biased region" description="Acidic residues" evidence="1">
    <location>
        <begin position="396"/>
        <end position="407"/>
    </location>
</feature>
<protein>
    <submittedName>
        <fullName evidence="2">Uncharacterized protein</fullName>
    </submittedName>
</protein>
<dbReference type="AlphaFoldDB" id="A0A0V1KUF4"/>
<feature type="compositionally biased region" description="Low complexity" evidence="1">
    <location>
        <begin position="66"/>
        <end position="92"/>
    </location>
</feature>
<comment type="caution">
    <text evidence="2">The sequence shown here is derived from an EMBL/GenBank/DDBJ whole genome shotgun (WGS) entry which is preliminary data.</text>
</comment>
<feature type="compositionally biased region" description="Polar residues" evidence="1">
    <location>
        <begin position="411"/>
        <end position="429"/>
    </location>
</feature>
<evidence type="ECO:0000313" key="2">
    <source>
        <dbReference type="EMBL" id="KRZ50594.1"/>
    </source>
</evidence>
<reference evidence="2 3" key="1">
    <citation type="submission" date="2015-05" db="EMBL/GenBank/DDBJ databases">
        <title>Evolution of Trichinella species and genotypes.</title>
        <authorList>
            <person name="Korhonen P.K."/>
            <person name="Edoardo P."/>
            <person name="Giuseppe L.R."/>
            <person name="Gasser R.B."/>
        </authorList>
    </citation>
    <scope>NUCLEOTIDE SEQUENCE [LARGE SCALE GENOMIC DNA]</scope>
    <source>
        <strain evidence="2">ISS10</strain>
    </source>
</reference>
<keyword evidence="3" id="KW-1185">Reference proteome</keyword>
<gene>
    <name evidence="2" type="ORF">T02_15005</name>
</gene>
<dbReference type="EMBL" id="JYDW01000257">
    <property type="protein sequence ID" value="KRZ50594.1"/>
    <property type="molecule type" value="Genomic_DNA"/>
</dbReference>
<feature type="region of interest" description="Disordered" evidence="1">
    <location>
        <begin position="353"/>
        <end position="431"/>
    </location>
</feature>
<proteinExistence type="predicted"/>
<evidence type="ECO:0000256" key="1">
    <source>
        <dbReference type="SAM" id="MobiDB-lite"/>
    </source>
</evidence>
<feature type="region of interest" description="Disordered" evidence="1">
    <location>
        <begin position="59"/>
        <end position="92"/>
    </location>
</feature>
<dbReference type="Proteomes" id="UP000054721">
    <property type="component" value="Unassembled WGS sequence"/>
</dbReference>
<feature type="compositionally biased region" description="Polar residues" evidence="1">
    <location>
        <begin position="369"/>
        <end position="382"/>
    </location>
</feature>